<protein>
    <submittedName>
        <fullName evidence="1">Uncharacterized protein</fullName>
    </submittedName>
</protein>
<dbReference type="EMBL" id="JGZU01000005">
    <property type="protein sequence ID" value="KFJ07096.1"/>
    <property type="molecule type" value="Genomic_DNA"/>
</dbReference>
<proteinExistence type="predicted"/>
<evidence type="ECO:0000313" key="1">
    <source>
        <dbReference type="EMBL" id="KFJ07096.1"/>
    </source>
</evidence>
<keyword evidence="2" id="KW-1185">Reference proteome</keyword>
<organism evidence="1 2">
    <name type="scientific">Bifidobacterium tsurumiense</name>
    <dbReference type="NCBI Taxonomy" id="356829"/>
    <lineage>
        <taxon>Bacteria</taxon>
        <taxon>Bacillati</taxon>
        <taxon>Actinomycetota</taxon>
        <taxon>Actinomycetes</taxon>
        <taxon>Bifidobacteriales</taxon>
        <taxon>Bifidobacteriaceae</taxon>
        <taxon>Bifidobacterium</taxon>
    </lineage>
</organism>
<accession>A0A087EH45</accession>
<sequence>MRLTGLEQLRCRISLIALIGTLADALMLGCSLTGEHAIAVFHIGGDYGANIRHEFLADLITDKTAFCLGCFAHLQQECVIFIARKTAGSVPCNNLRGDGFITLRSCRI</sequence>
<reference evidence="1 2" key="1">
    <citation type="submission" date="2014-03" db="EMBL/GenBank/DDBJ databases">
        <title>Genomics of Bifidobacteria.</title>
        <authorList>
            <person name="Ventura M."/>
            <person name="Milani C."/>
            <person name="Lugli G.A."/>
        </authorList>
    </citation>
    <scope>NUCLEOTIDE SEQUENCE [LARGE SCALE GENOMIC DNA]</scope>
    <source>
        <strain evidence="1 2">JCM 13495</strain>
    </source>
</reference>
<dbReference type="Proteomes" id="UP000029080">
    <property type="component" value="Unassembled WGS sequence"/>
</dbReference>
<dbReference type="STRING" id="356829.BITS_1522"/>
<comment type="caution">
    <text evidence="1">The sequence shown here is derived from an EMBL/GenBank/DDBJ whole genome shotgun (WGS) entry which is preliminary data.</text>
</comment>
<dbReference type="AlphaFoldDB" id="A0A087EH45"/>
<evidence type="ECO:0000313" key="2">
    <source>
        <dbReference type="Proteomes" id="UP000029080"/>
    </source>
</evidence>
<name>A0A087EH45_9BIFI</name>
<gene>
    <name evidence="1" type="ORF">BITS_1522</name>
</gene>